<proteinExistence type="inferred from homology"/>
<dbReference type="PANTHER" id="PTHR31174:SF7">
    <property type="entry name" value="LATE EMBRYOGENESIS ABUNDANT PROTEIN 31-RELATED"/>
    <property type="match status" value="1"/>
</dbReference>
<dbReference type="InterPro" id="IPR042971">
    <property type="entry name" value="LEA_SMP"/>
</dbReference>
<dbReference type="Pfam" id="PF04927">
    <property type="entry name" value="SMP"/>
    <property type="match status" value="1"/>
</dbReference>
<keyword evidence="2" id="KW-0677">Repeat</keyword>
<dbReference type="AlphaFoldDB" id="A0ABD1ZG48"/>
<keyword evidence="6" id="KW-1185">Reference proteome</keyword>
<comment type="similarity">
    <text evidence="1">Belongs to the LEA type SMP family.</text>
</comment>
<feature type="region of interest" description="Disordered" evidence="3">
    <location>
        <begin position="1"/>
        <end position="25"/>
    </location>
</feature>
<reference evidence="5 6" key="1">
    <citation type="submission" date="2024-09" db="EMBL/GenBank/DDBJ databases">
        <title>Chromosome-scale assembly of Riccia fluitans.</title>
        <authorList>
            <person name="Paukszto L."/>
            <person name="Sawicki J."/>
            <person name="Karawczyk K."/>
            <person name="Piernik-Szablinska J."/>
            <person name="Szczecinska M."/>
            <person name="Mazdziarz M."/>
        </authorList>
    </citation>
    <scope>NUCLEOTIDE SEQUENCE [LARGE SCALE GENOMIC DNA]</scope>
    <source>
        <strain evidence="5">Rf_01</strain>
        <tissue evidence="5">Aerial parts of the thallus</tissue>
    </source>
</reference>
<dbReference type="PANTHER" id="PTHR31174">
    <property type="entry name" value="SEED MATURATION FAMILY PROTEIN"/>
    <property type="match status" value="1"/>
</dbReference>
<dbReference type="EMBL" id="JBHFFA010000001">
    <property type="protein sequence ID" value="KAL2649596.1"/>
    <property type="molecule type" value="Genomic_DNA"/>
</dbReference>
<evidence type="ECO:0000313" key="6">
    <source>
        <dbReference type="Proteomes" id="UP001605036"/>
    </source>
</evidence>
<protein>
    <recommendedName>
        <fullName evidence="4">SMP domain-containing protein</fullName>
    </recommendedName>
</protein>
<evidence type="ECO:0000259" key="4">
    <source>
        <dbReference type="Pfam" id="PF04927"/>
    </source>
</evidence>
<evidence type="ECO:0000256" key="2">
    <source>
        <dbReference type="ARBA" id="ARBA00022737"/>
    </source>
</evidence>
<evidence type="ECO:0000256" key="1">
    <source>
        <dbReference type="ARBA" id="ARBA00010733"/>
    </source>
</evidence>
<accession>A0ABD1ZG48</accession>
<name>A0ABD1ZG48_9MARC</name>
<evidence type="ECO:0000313" key="5">
    <source>
        <dbReference type="EMBL" id="KAL2649596.1"/>
    </source>
</evidence>
<comment type="caution">
    <text evidence="5">The sequence shown here is derived from an EMBL/GenBank/DDBJ whole genome shotgun (WGS) entry which is preliminary data.</text>
</comment>
<dbReference type="Proteomes" id="UP001605036">
    <property type="component" value="Unassembled WGS sequence"/>
</dbReference>
<evidence type="ECO:0000256" key="3">
    <source>
        <dbReference type="SAM" id="MobiDB-lite"/>
    </source>
</evidence>
<feature type="domain" description="SMP" evidence="4">
    <location>
        <begin position="28"/>
        <end position="72"/>
    </location>
</feature>
<dbReference type="InterPro" id="IPR007011">
    <property type="entry name" value="LEA_SMP_dom"/>
</dbReference>
<sequence>MTFGKTQKGGAASIMQPATSKNVNPDLVEKKATDKNDDSAILSAEAHATRMSCSIKGGVGSVAQSTAELNQRVVNPHEKTQAYVLTCCWIFGDEVEMVVLETLPPSLERS</sequence>
<organism evidence="5 6">
    <name type="scientific">Riccia fluitans</name>
    <dbReference type="NCBI Taxonomy" id="41844"/>
    <lineage>
        <taxon>Eukaryota</taxon>
        <taxon>Viridiplantae</taxon>
        <taxon>Streptophyta</taxon>
        <taxon>Embryophyta</taxon>
        <taxon>Marchantiophyta</taxon>
        <taxon>Marchantiopsida</taxon>
        <taxon>Marchantiidae</taxon>
        <taxon>Marchantiales</taxon>
        <taxon>Ricciaceae</taxon>
        <taxon>Riccia</taxon>
    </lineage>
</organism>
<gene>
    <name evidence="5" type="ORF">R1flu_017724</name>
</gene>